<dbReference type="Pfam" id="PF13765">
    <property type="entry name" value="PRY"/>
    <property type="match status" value="1"/>
</dbReference>
<evidence type="ECO:0000259" key="3">
    <source>
        <dbReference type="PROSITE" id="PS50188"/>
    </source>
</evidence>
<protein>
    <submittedName>
        <fullName evidence="4">Leucine-rich repeat-containing protein DDB_G0290503 isoform X2</fullName>
    </submittedName>
</protein>
<reference evidence="4" key="1">
    <citation type="submission" date="2023-08" db="EMBL/GenBank/DDBJ databases">
        <authorList>
            <person name="Alioto T."/>
            <person name="Alioto T."/>
            <person name="Gomez Garrido J."/>
        </authorList>
    </citation>
    <scope>NUCLEOTIDE SEQUENCE</scope>
</reference>
<dbReference type="InterPro" id="IPR001870">
    <property type="entry name" value="B30.2/SPRY"/>
</dbReference>
<dbReference type="Pfam" id="PF00622">
    <property type="entry name" value="SPRY"/>
    <property type="match status" value="1"/>
</dbReference>
<dbReference type="SUPFAM" id="SSF57997">
    <property type="entry name" value="Tropomyosin"/>
    <property type="match status" value="1"/>
</dbReference>
<dbReference type="InterPro" id="IPR003879">
    <property type="entry name" value="Butyrophylin_SPRY"/>
</dbReference>
<keyword evidence="5" id="KW-1185">Reference proteome</keyword>
<dbReference type="PRINTS" id="PR01407">
    <property type="entry name" value="BUTYPHLNCDUF"/>
</dbReference>
<dbReference type="InterPro" id="IPR006574">
    <property type="entry name" value="PRY"/>
</dbReference>
<dbReference type="SMART" id="SM00589">
    <property type="entry name" value="PRY"/>
    <property type="match status" value="1"/>
</dbReference>
<feature type="coiled-coil region" evidence="1">
    <location>
        <begin position="253"/>
        <end position="280"/>
    </location>
</feature>
<dbReference type="InterPro" id="IPR013320">
    <property type="entry name" value="ConA-like_dom_sf"/>
</dbReference>
<dbReference type="SMART" id="SM00449">
    <property type="entry name" value="SPRY"/>
    <property type="match status" value="1"/>
</dbReference>
<dbReference type="AlphaFoldDB" id="A0AAV1GGC0"/>
<gene>
    <name evidence="4" type="ORF">XNOV1_A017676</name>
</gene>
<dbReference type="Gene3D" id="1.10.287.1490">
    <property type="match status" value="1"/>
</dbReference>
<proteinExistence type="predicted"/>
<feature type="coiled-coil region" evidence="1">
    <location>
        <begin position="452"/>
        <end position="479"/>
    </location>
</feature>
<dbReference type="InterPro" id="IPR003877">
    <property type="entry name" value="SPRY_dom"/>
</dbReference>
<feature type="domain" description="B30.2/SPRY" evidence="3">
    <location>
        <begin position="1078"/>
        <end position="1275"/>
    </location>
</feature>
<sequence length="1280" mass="146934">MGCPVRQRDKDLSMEDELSEVDRLIQRTSERNTQLENEAMGLRRNLRQVNDQLSTCSSTASAITDSYQTHLQTKLKNLLGNLDSDKSLTLKVISNIKEVIALKNRLQHAANSTKSAAEIEGKELQKKTSELNMKMTQINDPLIAEIVSLQKQIWDLEQTETGRDNNNLLPSREVQALEEQLNPKLSELQRRKNPSSTMLALITVQNKITKIQKLITIAIEQSKSGATVFQKKRSEKIELLKQKIGELNDDENNSDLTKEILALQLEVDQLRALINNAKKAKTSQIIELKVILETERTKQYNLQKELEAEDYAKAQQILKIITMMKELRELQAAEQDQAGATNTTTTTTTTTTPTTSGQVNTLQKLLETKEREYASAQAEIRELQTKLQLKSEKCSGPKDKYEEIKTKFEENIAELNRAGDSKPALVLSVINLHHDVKTLRDQIEASEDPDRVSELKNQLERKQSELNSKSDEIEKVFSNPNIILTVIELLDDKWDQQDSSDSSSSSTQDYEDRIGALISRINGDESTKLLLQLLTLQTQLADVQPDQTTQPTDEQVAKRRELQKQINELKNKNQANSRLINSVTDLHNDLRNQEKKKKNEGKTSALIAELREQLEAIKEEHSHDQAQIQTLQNQLNQTEEECANNEQKIEDLQDDLDAKLKELESKSDTVTSLALQISTLTQQLEDLKRQLQKSDSESKIKKLQKIIEEKTDELAKKTEELKKRSAQPHRFLQIFELQTKIDKLASVAANSTDFDMIRALQDQLNHLIEGIQDENNENTKLMFHILAQHNEIATLKKQEESQLHAELEKIKSLEDELEDIREQIKRKTQLLNSSDMRIANLSAQIVELHQKIQPLQDQISDLKEVHAENLEELKDRLNLTNRQLQDSEHRLQDADAKNFKSIKEIADLKTKLKQAQRQGSRLATRDVNELKQQLEAQQKKNQKLEKTNEELKHEIQELKTCCSDQDTQCEDIQTELDQSHKDTDRLQQQLQDKDTNLKQLQQDLAEQTRKTHVLQNEYSKLREQQLSQGCTDLQQQLDERDARLKQLQEQFENRTRAYNKLQDDFNNLEIKKNQVLDDMQRLREKVAGVLENMIHGETINMDPDTAHKRIILSRNNTELNIDAENQDVADQPGRYDVSLAVLGSTGFSSGRHYWEVSVAGRLCYHIGMASESAKRRGTIKFRPSNGYWTIIQDRQGQYIAKDRLNVRLPLQTRPLSLGILLDYKEGQISFFDPEARSHIYSFVSQKFSGKVFPFIGFCVEDVESQTPMVLHTPGSVDWLE</sequence>
<organism evidence="4 5">
    <name type="scientific">Xyrichtys novacula</name>
    <name type="common">Pearly razorfish</name>
    <name type="synonym">Hemipteronotus novacula</name>
    <dbReference type="NCBI Taxonomy" id="13765"/>
    <lineage>
        <taxon>Eukaryota</taxon>
        <taxon>Metazoa</taxon>
        <taxon>Chordata</taxon>
        <taxon>Craniata</taxon>
        <taxon>Vertebrata</taxon>
        <taxon>Euteleostomi</taxon>
        <taxon>Actinopterygii</taxon>
        <taxon>Neopterygii</taxon>
        <taxon>Teleostei</taxon>
        <taxon>Neoteleostei</taxon>
        <taxon>Acanthomorphata</taxon>
        <taxon>Eupercaria</taxon>
        <taxon>Labriformes</taxon>
        <taxon>Labridae</taxon>
        <taxon>Xyrichtys</taxon>
    </lineage>
</organism>
<dbReference type="Proteomes" id="UP001178508">
    <property type="component" value="Chromosome 14"/>
</dbReference>
<evidence type="ECO:0000313" key="5">
    <source>
        <dbReference type="Proteomes" id="UP001178508"/>
    </source>
</evidence>
<dbReference type="PANTHER" id="PTHR24103">
    <property type="entry name" value="E3 UBIQUITIN-PROTEIN LIGASE TRIM"/>
    <property type="match status" value="1"/>
</dbReference>
<dbReference type="Gene3D" id="2.60.120.920">
    <property type="match status" value="1"/>
</dbReference>
<feature type="region of interest" description="Disordered" evidence="2">
    <location>
        <begin position="333"/>
        <end position="358"/>
    </location>
</feature>
<feature type="coiled-coil region" evidence="1">
    <location>
        <begin position="757"/>
        <end position="1092"/>
    </location>
</feature>
<dbReference type="PROSITE" id="PS50188">
    <property type="entry name" value="B302_SPRY"/>
    <property type="match status" value="1"/>
</dbReference>
<dbReference type="EMBL" id="OY660877">
    <property type="protein sequence ID" value="CAJ1071558.1"/>
    <property type="molecule type" value="Genomic_DNA"/>
</dbReference>
<dbReference type="CDD" id="cd13733">
    <property type="entry name" value="SPRY_PRY_C-I_1"/>
    <property type="match status" value="1"/>
</dbReference>
<dbReference type="SUPFAM" id="SSF49899">
    <property type="entry name" value="Concanavalin A-like lectins/glucanases"/>
    <property type="match status" value="1"/>
</dbReference>
<name>A0AAV1GGC0_XYRNO</name>
<evidence type="ECO:0000256" key="1">
    <source>
        <dbReference type="SAM" id="Coils"/>
    </source>
</evidence>
<accession>A0AAV1GGC0</accession>
<dbReference type="InterPro" id="IPR043136">
    <property type="entry name" value="B30.2/SPRY_sf"/>
</dbReference>
<keyword evidence="1" id="KW-0175">Coiled coil</keyword>
<feature type="coiled-coil region" evidence="1">
    <location>
        <begin position="552"/>
        <end position="727"/>
    </location>
</feature>
<dbReference type="InterPro" id="IPR050143">
    <property type="entry name" value="TRIM/RBCC"/>
</dbReference>
<dbReference type="FunFam" id="2.60.120.920:FF:000004">
    <property type="entry name" value="Butyrophilin subfamily 1 member A1"/>
    <property type="match status" value="1"/>
</dbReference>
<evidence type="ECO:0000313" key="4">
    <source>
        <dbReference type="EMBL" id="CAJ1071558.1"/>
    </source>
</evidence>
<feature type="coiled-coil region" evidence="1">
    <location>
        <begin position="359"/>
        <end position="418"/>
    </location>
</feature>
<feature type="compositionally biased region" description="Low complexity" evidence="2">
    <location>
        <begin position="341"/>
        <end position="355"/>
    </location>
</feature>
<evidence type="ECO:0000256" key="2">
    <source>
        <dbReference type="SAM" id="MobiDB-lite"/>
    </source>
</evidence>
<feature type="coiled-coil region" evidence="1">
    <location>
        <begin position="18"/>
        <end position="52"/>
    </location>
</feature>